<dbReference type="Proteomes" id="UP000005756">
    <property type="component" value="Unassembled WGS sequence"/>
</dbReference>
<name>A0A7U9C278_9GAMM</name>
<sequence length="44" mass="4986">MGATSTLISVITIKKRVPPEDDTRLFSPFVQFTLHKSLRGKVNR</sequence>
<evidence type="ECO:0000313" key="1">
    <source>
        <dbReference type="EMBL" id="EHJ93201.1"/>
    </source>
</evidence>
<protein>
    <submittedName>
        <fullName evidence="1">Uncharacterized protein</fullName>
    </submittedName>
</protein>
<evidence type="ECO:0000313" key="2">
    <source>
        <dbReference type="Proteomes" id="UP000005756"/>
    </source>
</evidence>
<dbReference type="EMBL" id="JH393257">
    <property type="protein sequence ID" value="EHJ93201.1"/>
    <property type="molecule type" value="Genomic_DNA"/>
</dbReference>
<proteinExistence type="predicted"/>
<gene>
    <name evidence="1" type="ORF">KUC_0148</name>
</gene>
<reference evidence="1 2" key="1">
    <citation type="submission" date="2011-10" db="EMBL/GenBank/DDBJ databases">
        <authorList>
            <person name="Quillaguamn J."/>
            <person name="Guzmn D."/>
            <person name="Balderrama-Subieta A."/>
            <person name="Cardona-Ortuo C."/>
            <person name="Guevara-Martnez M."/>
            <person name="Callisaya-Quispe N."/>
        </authorList>
    </citation>
    <scope>NUCLEOTIDE SEQUENCE [LARGE SCALE GENOMIC DNA]</scope>
    <source>
        <strain evidence="1 2">LC1</strain>
    </source>
</reference>
<organism evidence="1 2">
    <name type="scientific">Vreelandella boliviensis LC1</name>
    <dbReference type="NCBI Taxonomy" id="1072583"/>
    <lineage>
        <taxon>Bacteria</taxon>
        <taxon>Pseudomonadati</taxon>
        <taxon>Pseudomonadota</taxon>
        <taxon>Gammaproteobacteria</taxon>
        <taxon>Oceanospirillales</taxon>
        <taxon>Halomonadaceae</taxon>
        <taxon>Vreelandella</taxon>
    </lineage>
</organism>
<dbReference type="AlphaFoldDB" id="A0A7U9C278"/>
<accession>A0A7U9C278</accession>